<name>A0A4Z2HEE9_9TELE</name>
<proteinExistence type="predicted"/>
<dbReference type="AlphaFoldDB" id="A0A4Z2HEE9"/>
<dbReference type="Proteomes" id="UP000314294">
    <property type="component" value="Unassembled WGS sequence"/>
</dbReference>
<protein>
    <submittedName>
        <fullName evidence="2">Uncharacterized protein</fullName>
    </submittedName>
</protein>
<sequence length="135" mass="14485">MQNGGEKKKTSWPTVGACGGRDSRTLLIAPFLEVVVVLLLLLLLLLLGLRLLLLAHLRYVVVGVGVSGGAVKGIVTAVVPGLAEHVVGYLQALVPGAGRFQERQRLPPALRHLSLSPMLFSSFLFLPRSPPFHYG</sequence>
<accession>A0A4Z2HEE9</accession>
<feature type="transmembrane region" description="Helical" evidence="1">
    <location>
        <begin position="31"/>
        <end position="53"/>
    </location>
</feature>
<evidence type="ECO:0000313" key="2">
    <source>
        <dbReference type="EMBL" id="TNN63363.1"/>
    </source>
</evidence>
<keyword evidence="1" id="KW-1133">Transmembrane helix</keyword>
<organism evidence="2 3">
    <name type="scientific">Liparis tanakae</name>
    <name type="common">Tanaka's snailfish</name>
    <dbReference type="NCBI Taxonomy" id="230148"/>
    <lineage>
        <taxon>Eukaryota</taxon>
        <taxon>Metazoa</taxon>
        <taxon>Chordata</taxon>
        <taxon>Craniata</taxon>
        <taxon>Vertebrata</taxon>
        <taxon>Euteleostomi</taxon>
        <taxon>Actinopterygii</taxon>
        <taxon>Neopterygii</taxon>
        <taxon>Teleostei</taxon>
        <taxon>Neoteleostei</taxon>
        <taxon>Acanthomorphata</taxon>
        <taxon>Eupercaria</taxon>
        <taxon>Perciformes</taxon>
        <taxon>Cottioidei</taxon>
        <taxon>Cottales</taxon>
        <taxon>Liparidae</taxon>
        <taxon>Liparis</taxon>
    </lineage>
</organism>
<comment type="caution">
    <text evidence="2">The sequence shown here is derived from an EMBL/GenBank/DDBJ whole genome shotgun (WGS) entry which is preliminary data.</text>
</comment>
<feature type="transmembrane region" description="Helical" evidence="1">
    <location>
        <begin position="59"/>
        <end position="83"/>
    </location>
</feature>
<keyword evidence="1" id="KW-0472">Membrane</keyword>
<keyword evidence="3" id="KW-1185">Reference proteome</keyword>
<evidence type="ECO:0000256" key="1">
    <source>
        <dbReference type="SAM" id="Phobius"/>
    </source>
</evidence>
<gene>
    <name evidence="2" type="ORF">EYF80_026465</name>
</gene>
<reference evidence="2 3" key="1">
    <citation type="submission" date="2019-03" db="EMBL/GenBank/DDBJ databases">
        <title>First draft genome of Liparis tanakae, snailfish: a comprehensive survey of snailfish specific genes.</title>
        <authorList>
            <person name="Kim W."/>
            <person name="Song I."/>
            <person name="Jeong J.-H."/>
            <person name="Kim D."/>
            <person name="Kim S."/>
            <person name="Ryu S."/>
            <person name="Song J.Y."/>
            <person name="Lee S.K."/>
        </authorList>
    </citation>
    <scope>NUCLEOTIDE SEQUENCE [LARGE SCALE GENOMIC DNA]</scope>
    <source>
        <tissue evidence="2">Muscle</tissue>
    </source>
</reference>
<keyword evidence="1" id="KW-0812">Transmembrane</keyword>
<dbReference type="EMBL" id="SRLO01000275">
    <property type="protein sequence ID" value="TNN63363.1"/>
    <property type="molecule type" value="Genomic_DNA"/>
</dbReference>
<evidence type="ECO:0000313" key="3">
    <source>
        <dbReference type="Proteomes" id="UP000314294"/>
    </source>
</evidence>